<gene>
    <name evidence="1" type="ORF">L3Y34_006710</name>
    <name evidence="2" type="ORF">L5515_006535</name>
</gene>
<name>A0AAE8ZX34_CAEBR</name>
<evidence type="ECO:0000313" key="3">
    <source>
        <dbReference type="Proteomes" id="UP000827892"/>
    </source>
</evidence>
<evidence type="ECO:0000313" key="2">
    <source>
        <dbReference type="EMBL" id="UMM32872.1"/>
    </source>
</evidence>
<dbReference type="EMBL" id="CP090895">
    <property type="protein sequence ID" value="ULT87119.1"/>
    <property type="molecule type" value="Genomic_DNA"/>
</dbReference>
<evidence type="ECO:0000313" key="1">
    <source>
        <dbReference type="EMBL" id="ULT87119.1"/>
    </source>
</evidence>
<dbReference type="EMBL" id="CP092624">
    <property type="protein sequence ID" value="UMM32872.1"/>
    <property type="molecule type" value="Genomic_DNA"/>
</dbReference>
<reference evidence="2 4" key="2">
    <citation type="submission" date="2022-04" db="EMBL/GenBank/DDBJ databases">
        <title>Chromosome-level reference genomes for two strains of Caenorhabditis briggsae: an improved platform for comparative genomics.</title>
        <authorList>
            <person name="Stevens L."/>
            <person name="Andersen E."/>
        </authorList>
    </citation>
    <scope>NUCLEOTIDE SEQUENCE [LARGE SCALE GENOMIC DNA]</scope>
    <source>
        <strain evidence="2">VX34</strain>
        <tissue evidence="2">Whole-organism</tissue>
    </source>
</reference>
<proteinExistence type="predicted"/>
<accession>A0AAE8ZX34</accession>
<reference evidence="1 3" key="1">
    <citation type="submission" date="2022-02" db="EMBL/GenBank/DDBJ databases">
        <title>Chromosome-level reference genomes for two strains of Caenorhabditis briggsae: an improved platform for comparative genomics.</title>
        <authorList>
            <person name="Stevens L."/>
            <person name="Andersen E.C."/>
        </authorList>
    </citation>
    <scope>NUCLEOTIDE SEQUENCE [LARGE SCALE GENOMIC DNA]</scope>
    <source>
        <strain evidence="1">QX1410_ONT</strain>
        <tissue evidence="1">Whole-organism</tissue>
    </source>
</reference>
<dbReference type="Proteomes" id="UP000827892">
    <property type="component" value="Chromosome V"/>
</dbReference>
<dbReference type="Proteomes" id="UP000829354">
    <property type="component" value="Chromosome V"/>
</dbReference>
<sequence length="145" mass="16505">MSQGQPLSYACTKNVIQQMEMALIRNLAERLPKTVMAERATPLKLRWLRLTPIDTAINEFIYRVQLVAVGPDACKLMKLYDGRIDFDLTKYGKRDYHESLADGDIVIEANDLESWKRAKSAADTYQAETNFHSIVAGRRINTAKI</sequence>
<organism evidence="1 3">
    <name type="scientific">Caenorhabditis briggsae</name>
    <dbReference type="NCBI Taxonomy" id="6238"/>
    <lineage>
        <taxon>Eukaryota</taxon>
        <taxon>Metazoa</taxon>
        <taxon>Ecdysozoa</taxon>
        <taxon>Nematoda</taxon>
        <taxon>Chromadorea</taxon>
        <taxon>Rhabditida</taxon>
        <taxon>Rhabditina</taxon>
        <taxon>Rhabditomorpha</taxon>
        <taxon>Rhabditoidea</taxon>
        <taxon>Rhabditidae</taxon>
        <taxon>Peloderinae</taxon>
        <taxon>Caenorhabditis</taxon>
    </lineage>
</organism>
<keyword evidence="4" id="KW-1185">Reference proteome</keyword>
<evidence type="ECO:0000313" key="4">
    <source>
        <dbReference type="Proteomes" id="UP000829354"/>
    </source>
</evidence>
<dbReference type="AlphaFoldDB" id="A0AAE8ZX34"/>
<protein>
    <submittedName>
        <fullName evidence="1">Uncharacterized protein</fullName>
    </submittedName>
</protein>